<organism evidence="2 3">
    <name type="scientific">Flammeovirga aprica JL-4</name>
    <dbReference type="NCBI Taxonomy" id="694437"/>
    <lineage>
        <taxon>Bacteria</taxon>
        <taxon>Pseudomonadati</taxon>
        <taxon>Bacteroidota</taxon>
        <taxon>Cytophagia</taxon>
        <taxon>Cytophagales</taxon>
        <taxon>Flammeovirgaceae</taxon>
        <taxon>Flammeovirga</taxon>
    </lineage>
</organism>
<dbReference type="AlphaFoldDB" id="A0A7X9P377"/>
<dbReference type="RefSeq" id="WP_169657025.1">
    <property type="nucleotide sequence ID" value="NZ_JABANE010000028.1"/>
</dbReference>
<keyword evidence="1" id="KW-0732">Signal</keyword>
<gene>
    <name evidence="2" type="ORF">HHU12_12210</name>
</gene>
<evidence type="ECO:0000313" key="3">
    <source>
        <dbReference type="Proteomes" id="UP000576082"/>
    </source>
</evidence>
<accession>A0A7X9P377</accession>
<evidence type="ECO:0000313" key="2">
    <source>
        <dbReference type="EMBL" id="NME68726.1"/>
    </source>
</evidence>
<sequence>MKQIRLTILLYVALLLSHCVSAQVKSSSKAESNLSSTSSNLTTLFNFGVPSILSLSTFTSVELDQNFSNPFEELEVETIAKFQRNESVWSEIRWVIPEETAFDFSTEKSFSIALYFDQPSNDNVNKNIWLILRKDGTTTDQKVMRTEIIAFDQWDEYSFDFSNFTAEELEGFNTVSLFIAPQDTEGLSTGLSGFIAEVKGPLIFSDFIMTSNVLSEDGKSIALNVLSAHSISSSDNPQFEVKINDEIVNVTSIDIQEQSIQLHLEQEVIYNDKVELSYKGGSIADSEGKVLSYFENQLLINTVSYQIEEIYSFGAENNFPTLSNFKLQTNIVDNFSITEDVPQQKITEIVKEEDLHSYLQVDLNGVISMQKDKVFRCYIYQPSQDNIPTNNNIKLRVLNTEDPSDFYTITQNITVQDQWVAYEFDFSQIHFQGDSYNQLRIFLGSPDIDFAGTSCVYYFSTLEGPPVAYINDATLSAISVDGQSIENLDPYLFEYDFEIPYTQEESPVIEAMPNNAKATVEVISAEEIPGIASIQVTAEDETTTLTYQVNITRALPSQNTNVTSLSIDGNIFTAFDQDTESYTLEYPFGTTSIPVLDLNLESDVATYNITYPESLPGTIEVVVTAQDPLVKKEYNFELTMHPPSDNVNLTAIYIDGKELEGFSNEEDSYSIMFDVSNSSAPYITFDLEDETTHFDIQQAWEIPGVGVIDLTAQDGTRREITISFIVKELPSSDALITSLHYDGSSMEEFNSTVFDYYFTVTEEMLPENLPDITEIVKSHSASTFTVTKTDFIPGTTKIEVIAEDGISKNTYQFHYGLPVLSSNVLLKEIRVGGQLLSDFSNEINHYNLTVEGTTMPEITVVTEDEKAEVNIIKATAFGQLTLINVLAEDGVTKNVFALLINSTADPILSLDSRDNGIKVYAENDHYLMIEQTSAHQKYQVLVYDSNGKILYQGEHHQPKNRIPINVKGVVIVQVMFERNRVVKKVLL</sequence>
<evidence type="ECO:0000256" key="1">
    <source>
        <dbReference type="SAM" id="SignalP"/>
    </source>
</evidence>
<protein>
    <submittedName>
        <fullName evidence="2">Cadherin-like beta sandwich domain-containing protein</fullName>
    </submittedName>
</protein>
<proteinExistence type="predicted"/>
<name>A0A7X9P377_9BACT</name>
<feature type="signal peptide" evidence="1">
    <location>
        <begin position="1"/>
        <end position="22"/>
    </location>
</feature>
<feature type="chain" id="PRO_5030559777" evidence="1">
    <location>
        <begin position="23"/>
        <end position="987"/>
    </location>
</feature>
<comment type="caution">
    <text evidence="2">The sequence shown here is derived from an EMBL/GenBank/DDBJ whole genome shotgun (WGS) entry which is preliminary data.</text>
</comment>
<keyword evidence="3" id="KW-1185">Reference proteome</keyword>
<dbReference type="EMBL" id="JABANE010000028">
    <property type="protein sequence ID" value="NME68726.1"/>
    <property type="molecule type" value="Genomic_DNA"/>
</dbReference>
<reference evidence="2 3" key="1">
    <citation type="submission" date="2020-04" db="EMBL/GenBank/DDBJ databases">
        <title>Flammeovirga sp. SR4, a novel species isolated from seawater.</title>
        <authorList>
            <person name="Wang X."/>
        </authorList>
    </citation>
    <scope>NUCLEOTIDE SEQUENCE [LARGE SCALE GENOMIC DNA]</scope>
    <source>
        <strain evidence="2 3">ATCC 23126</strain>
    </source>
</reference>
<dbReference type="Proteomes" id="UP000576082">
    <property type="component" value="Unassembled WGS sequence"/>
</dbReference>